<keyword evidence="2" id="KW-0238">DNA-binding</keyword>
<evidence type="ECO:0000256" key="1">
    <source>
        <dbReference type="ARBA" id="ARBA00023015"/>
    </source>
</evidence>
<dbReference type="PRINTS" id="PR00035">
    <property type="entry name" value="HTHGNTR"/>
</dbReference>
<dbReference type="InterPro" id="IPR050679">
    <property type="entry name" value="Bact_HTH_transcr_reg"/>
</dbReference>
<reference evidence="6 7" key="1">
    <citation type="submission" date="2023-07" db="EMBL/GenBank/DDBJ databases">
        <title>Genomic Encyclopedia of Type Strains, Phase IV (KMG-IV): sequencing the most valuable type-strain genomes for metagenomic binning, comparative biology and taxonomic classification.</title>
        <authorList>
            <person name="Goeker M."/>
        </authorList>
    </citation>
    <scope>NUCLEOTIDE SEQUENCE [LARGE SCALE GENOMIC DNA]</scope>
    <source>
        <strain evidence="6 7">B1-1</strain>
    </source>
</reference>
<feature type="region of interest" description="Disordered" evidence="4">
    <location>
        <begin position="1"/>
        <end position="24"/>
    </location>
</feature>
<evidence type="ECO:0000313" key="6">
    <source>
        <dbReference type="EMBL" id="MDQ0518424.1"/>
    </source>
</evidence>
<evidence type="ECO:0000259" key="5">
    <source>
        <dbReference type="PROSITE" id="PS50949"/>
    </source>
</evidence>
<dbReference type="SUPFAM" id="SSF46785">
    <property type="entry name" value="Winged helix' DNA-binding domain"/>
    <property type="match status" value="1"/>
</dbReference>
<keyword evidence="1" id="KW-0805">Transcription regulation</keyword>
<keyword evidence="3" id="KW-0804">Transcription</keyword>
<dbReference type="CDD" id="cd07377">
    <property type="entry name" value="WHTH_GntR"/>
    <property type="match status" value="1"/>
</dbReference>
<dbReference type="SUPFAM" id="SSF64288">
    <property type="entry name" value="Chorismate lyase-like"/>
    <property type="match status" value="1"/>
</dbReference>
<keyword evidence="7" id="KW-1185">Reference proteome</keyword>
<organism evidence="6 7">
    <name type="scientific">Kaistia geumhonensis</name>
    <dbReference type="NCBI Taxonomy" id="410839"/>
    <lineage>
        <taxon>Bacteria</taxon>
        <taxon>Pseudomonadati</taxon>
        <taxon>Pseudomonadota</taxon>
        <taxon>Alphaproteobacteria</taxon>
        <taxon>Hyphomicrobiales</taxon>
        <taxon>Kaistiaceae</taxon>
        <taxon>Kaistia</taxon>
    </lineage>
</organism>
<dbReference type="Gene3D" id="3.40.1410.10">
    <property type="entry name" value="Chorismate lyase-like"/>
    <property type="match status" value="1"/>
</dbReference>
<dbReference type="InterPro" id="IPR028978">
    <property type="entry name" value="Chorismate_lyase_/UTRA_dom_sf"/>
</dbReference>
<dbReference type="InterPro" id="IPR036390">
    <property type="entry name" value="WH_DNA-bd_sf"/>
</dbReference>
<sequence>MAGRAAEGTMRGGATTPLFRPDRLGGEESGPLYLRLQSLIRAGIAEGRLRTNDALPAERELATQLGVSRVTVRKALRGLVDEGVLRQRHGSGTYVGRPAERIRQPLSRLTSFTEDMTASGHVPGTRWLDRSAGPATAEEATLLGIAPGDAVTRLTRLRLVDGDPVAIERAIVPATAIPDPAKVGASLYDALAGAGMQPVRAVQRLAAVSLGESEARLLEAAPGSAAVAIERIAYLPDGSVVECTRSHYRGDACDFVAELSLSPHGAGTDAGPASPTTQASQG</sequence>
<evidence type="ECO:0000256" key="2">
    <source>
        <dbReference type="ARBA" id="ARBA00023125"/>
    </source>
</evidence>
<evidence type="ECO:0000256" key="3">
    <source>
        <dbReference type="ARBA" id="ARBA00023163"/>
    </source>
</evidence>
<dbReference type="PROSITE" id="PS50949">
    <property type="entry name" value="HTH_GNTR"/>
    <property type="match status" value="1"/>
</dbReference>
<protein>
    <submittedName>
        <fullName evidence="6">GntR family transcriptional regulator</fullName>
    </submittedName>
</protein>
<dbReference type="InterPro" id="IPR011663">
    <property type="entry name" value="UTRA"/>
</dbReference>
<gene>
    <name evidence="6" type="ORF">QO015_004037</name>
</gene>
<dbReference type="InterPro" id="IPR000524">
    <property type="entry name" value="Tscrpt_reg_HTH_GntR"/>
</dbReference>
<dbReference type="SMART" id="SM00866">
    <property type="entry name" value="UTRA"/>
    <property type="match status" value="1"/>
</dbReference>
<dbReference type="SMART" id="SM00345">
    <property type="entry name" value="HTH_GNTR"/>
    <property type="match status" value="1"/>
</dbReference>
<dbReference type="Gene3D" id="1.10.10.10">
    <property type="entry name" value="Winged helix-like DNA-binding domain superfamily/Winged helix DNA-binding domain"/>
    <property type="match status" value="1"/>
</dbReference>
<dbReference type="RefSeq" id="WP_266283954.1">
    <property type="nucleotide sequence ID" value="NZ_JAPKNF010000004.1"/>
</dbReference>
<dbReference type="Proteomes" id="UP001223743">
    <property type="component" value="Unassembled WGS sequence"/>
</dbReference>
<dbReference type="PANTHER" id="PTHR44846">
    <property type="entry name" value="MANNOSYL-D-GLYCERATE TRANSPORT/METABOLISM SYSTEM REPRESSOR MNGR-RELATED"/>
    <property type="match status" value="1"/>
</dbReference>
<dbReference type="Pfam" id="PF00392">
    <property type="entry name" value="GntR"/>
    <property type="match status" value="1"/>
</dbReference>
<evidence type="ECO:0000313" key="7">
    <source>
        <dbReference type="Proteomes" id="UP001223743"/>
    </source>
</evidence>
<dbReference type="EMBL" id="JAUSWJ010000001">
    <property type="protein sequence ID" value="MDQ0518424.1"/>
    <property type="molecule type" value="Genomic_DNA"/>
</dbReference>
<proteinExistence type="predicted"/>
<name>A0ABU0MBT1_9HYPH</name>
<comment type="caution">
    <text evidence="6">The sequence shown here is derived from an EMBL/GenBank/DDBJ whole genome shotgun (WGS) entry which is preliminary data.</text>
</comment>
<dbReference type="PANTHER" id="PTHR44846:SF1">
    <property type="entry name" value="MANNOSYL-D-GLYCERATE TRANSPORT_METABOLISM SYSTEM REPRESSOR MNGR-RELATED"/>
    <property type="match status" value="1"/>
</dbReference>
<feature type="domain" description="HTH gntR-type" evidence="5">
    <location>
        <begin position="30"/>
        <end position="98"/>
    </location>
</feature>
<accession>A0ABU0MBT1</accession>
<evidence type="ECO:0000256" key="4">
    <source>
        <dbReference type="SAM" id="MobiDB-lite"/>
    </source>
</evidence>
<dbReference type="InterPro" id="IPR036388">
    <property type="entry name" value="WH-like_DNA-bd_sf"/>
</dbReference>
<dbReference type="Pfam" id="PF07702">
    <property type="entry name" value="UTRA"/>
    <property type="match status" value="1"/>
</dbReference>